<dbReference type="InterPro" id="IPR045501">
    <property type="entry name" value="DUF6490"/>
</dbReference>
<evidence type="ECO:0000313" key="3">
    <source>
        <dbReference type="Proteomes" id="UP001054889"/>
    </source>
</evidence>
<feature type="transmembrane region" description="Helical" evidence="1">
    <location>
        <begin position="104"/>
        <end position="125"/>
    </location>
</feature>
<keyword evidence="3" id="KW-1185">Reference proteome</keyword>
<sequence>MVAIMHVGSVSSPTMLLAAALTLLATNSRVAMRRARARGDVSSAIFVAASTLLLVALLATVHAHDLAGGRRRRDALKALAWALSTALTAMFAHRVAALVSAPSLAALIWSMAAAATVAGGFCCLFGNGGAADVILGGDRQGA</sequence>
<keyword evidence="1" id="KW-0472">Membrane</keyword>
<proteinExistence type="predicted"/>
<accession>A0AAV5C7B7</accession>
<dbReference type="EMBL" id="BQKI01000004">
    <property type="protein sequence ID" value="GJM94074.1"/>
    <property type="molecule type" value="Genomic_DNA"/>
</dbReference>
<name>A0AAV5C7B7_ELECO</name>
<reference evidence="2" key="2">
    <citation type="submission" date="2021-12" db="EMBL/GenBank/DDBJ databases">
        <title>Resequencing data analysis of finger millet.</title>
        <authorList>
            <person name="Hatakeyama M."/>
            <person name="Aluri S."/>
            <person name="Balachadran M.T."/>
            <person name="Sivarajan S.R."/>
            <person name="Poveda L."/>
            <person name="Shimizu-Inatsugi R."/>
            <person name="Schlapbach R."/>
            <person name="Sreeman S.M."/>
            <person name="Shimizu K.K."/>
        </authorList>
    </citation>
    <scope>NUCLEOTIDE SEQUENCE</scope>
</reference>
<dbReference type="Proteomes" id="UP001054889">
    <property type="component" value="Unassembled WGS sequence"/>
</dbReference>
<keyword evidence="1" id="KW-1133">Transmembrane helix</keyword>
<keyword evidence="1" id="KW-0812">Transmembrane</keyword>
<evidence type="ECO:0000313" key="2">
    <source>
        <dbReference type="EMBL" id="GJM94074.1"/>
    </source>
</evidence>
<protein>
    <submittedName>
        <fullName evidence="2">Uncharacterized protein</fullName>
    </submittedName>
</protein>
<organism evidence="2 3">
    <name type="scientific">Eleusine coracana subsp. coracana</name>
    <dbReference type="NCBI Taxonomy" id="191504"/>
    <lineage>
        <taxon>Eukaryota</taxon>
        <taxon>Viridiplantae</taxon>
        <taxon>Streptophyta</taxon>
        <taxon>Embryophyta</taxon>
        <taxon>Tracheophyta</taxon>
        <taxon>Spermatophyta</taxon>
        <taxon>Magnoliopsida</taxon>
        <taxon>Liliopsida</taxon>
        <taxon>Poales</taxon>
        <taxon>Poaceae</taxon>
        <taxon>PACMAD clade</taxon>
        <taxon>Chloridoideae</taxon>
        <taxon>Cynodonteae</taxon>
        <taxon>Eleusininae</taxon>
        <taxon>Eleusine</taxon>
    </lineage>
</organism>
<feature type="transmembrane region" description="Helical" evidence="1">
    <location>
        <begin position="75"/>
        <end position="92"/>
    </location>
</feature>
<dbReference type="PANTHER" id="PTHR46610:SF9">
    <property type="match status" value="1"/>
</dbReference>
<reference evidence="2" key="1">
    <citation type="journal article" date="2018" name="DNA Res.">
        <title>Multiple hybrid de novo genome assembly of finger millet, an orphan allotetraploid crop.</title>
        <authorList>
            <person name="Hatakeyama M."/>
            <person name="Aluri S."/>
            <person name="Balachadran M.T."/>
            <person name="Sivarajan S.R."/>
            <person name="Patrignani A."/>
            <person name="Gruter S."/>
            <person name="Poveda L."/>
            <person name="Shimizu-Inatsugi R."/>
            <person name="Baeten J."/>
            <person name="Francoijs K.J."/>
            <person name="Nataraja K.N."/>
            <person name="Reddy Y.A.N."/>
            <person name="Phadnis S."/>
            <person name="Ravikumar R.L."/>
            <person name="Schlapbach R."/>
            <person name="Sreeman S.M."/>
            <person name="Shimizu K.K."/>
        </authorList>
    </citation>
    <scope>NUCLEOTIDE SEQUENCE</scope>
</reference>
<comment type="caution">
    <text evidence="2">The sequence shown here is derived from an EMBL/GenBank/DDBJ whole genome shotgun (WGS) entry which is preliminary data.</text>
</comment>
<dbReference type="Pfam" id="PF20100">
    <property type="entry name" value="DUF6490"/>
    <property type="match status" value="1"/>
</dbReference>
<dbReference type="PANTHER" id="PTHR46610">
    <property type="entry name" value="OS05G0181300 PROTEIN"/>
    <property type="match status" value="1"/>
</dbReference>
<gene>
    <name evidence="2" type="primary">ga10688</name>
    <name evidence="2" type="ORF">PR202_ga10688</name>
</gene>
<dbReference type="AlphaFoldDB" id="A0AAV5C7B7"/>
<feature type="transmembrane region" description="Helical" evidence="1">
    <location>
        <begin position="43"/>
        <end position="63"/>
    </location>
</feature>
<evidence type="ECO:0000256" key="1">
    <source>
        <dbReference type="SAM" id="Phobius"/>
    </source>
</evidence>